<protein>
    <submittedName>
        <fullName evidence="6">Putative dienelactone hydrolase</fullName>
    </submittedName>
</protein>
<dbReference type="GO" id="GO:0003847">
    <property type="term" value="F:1-alkyl-2-acetylglycerophosphocholine esterase activity"/>
    <property type="evidence" value="ECO:0007669"/>
    <property type="project" value="TreeGrafter"/>
</dbReference>
<feature type="chain" id="PRO_5020872492" evidence="4">
    <location>
        <begin position="28"/>
        <end position="442"/>
    </location>
</feature>
<evidence type="ECO:0000256" key="3">
    <source>
        <dbReference type="ARBA" id="ARBA00023098"/>
    </source>
</evidence>
<dbReference type="Gene3D" id="3.40.50.1820">
    <property type="entry name" value="alpha/beta hydrolase"/>
    <property type="match status" value="1"/>
</dbReference>
<keyword evidence="3" id="KW-0443">Lipid metabolism</keyword>
<keyword evidence="4" id="KW-0732">Signal</keyword>
<sequence length="442" mass="47260">MTALPFNRYARRMRVALVALVVGVANAAPIDAPELATPGGLAVGVMKLSVDVGRIPAPDGKVAEDRKIDAWLWYPTSGAPGTQRELTRDITAHAWRPLPKSPLSVSVPSVATPEAPPLPGARLPVVVISHGLLNWAPMMNYLAEHLASRGYAVLGLEHNDEAASNPLASALLLRPLDDGAALRMLQSLDATPGHVLHQRLALDKVGLVGYSMGGYGALISAGARVANDGMAYNYVPGGVMARHAGPLQGEDEQARARIGAVVTIAPWGGQSFIGAFKPAGLAGVKVPLLALVGDQDDISGYADGVRSLWEQLPAAPRWLLVYENARHNIAQHGAPAPLQGTFASWTSFDEPVWRRDRILDINRHFITAFLDLTLLGRADRAVYLNPVVPRSNDGAWPEPQGTPATGRFAGAPQGPITHWAGFQRRWALGLRLEQRTDTPVKP</sequence>
<feature type="domain" description="PET hydrolase/cutinase-like" evidence="5">
    <location>
        <begin position="120"/>
        <end position="224"/>
    </location>
</feature>
<keyword evidence="7" id="KW-1185">Reference proteome</keyword>
<dbReference type="AlphaFoldDB" id="A0A4R6QG51"/>
<dbReference type="Proteomes" id="UP000295361">
    <property type="component" value="Unassembled WGS sequence"/>
</dbReference>
<evidence type="ECO:0000256" key="1">
    <source>
        <dbReference type="ARBA" id="ARBA00022801"/>
    </source>
</evidence>
<dbReference type="InterPro" id="IPR029058">
    <property type="entry name" value="AB_hydrolase_fold"/>
</dbReference>
<dbReference type="SUPFAM" id="SSF53474">
    <property type="entry name" value="alpha/beta-Hydrolases"/>
    <property type="match status" value="1"/>
</dbReference>
<dbReference type="RefSeq" id="WP_166652191.1">
    <property type="nucleotide sequence ID" value="NZ_SNXS01000014.1"/>
</dbReference>
<dbReference type="GO" id="GO:0016042">
    <property type="term" value="P:lipid catabolic process"/>
    <property type="evidence" value="ECO:0007669"/>
    <property type="project" value="UniProtKB-KW"/>
</dbReference>
<proteinExistence type="predicted"/>
<dbReference type="InParanoid" id="A0A4R6QG51"/>
<comment type="caution">
    <text evidence="6">The sequence shown here is derived from an EMBL/GenBank/DDBJ whole genome shotgun (WGS) entry which is preliminary data.</text>
</comment>
<evidence type="ECO:0000256" key="4">
    <source>
        <dbReference type="SAM" id="SignalP"/>
    </source>
</evidence>
<keyword evidence="2" id="KW-0442">Lipid degradation</keyword>
<dbReference type="Pfam" id="PF12740">
    <property type="entry name" value="PETase"/>
    <property type="match status" value="1"/>
</dbReference>
<gene>
    <name evidence="6" type="ORF">DES47_11469</name>
</gene>
<accession>A0A4R6QG51</accession>
<keyword evidence="1 6" id="KW-0378">Hydrolase</keyword>
<evidence type="ECO:0000259" key="5">
    <source>
        <dbReference type="Pfam" id="PF12740"/>
    </source>
</evidence>
<feature type="signal peptide" evidence="4">
    <location>
        <begin position="1"/>
        <end position="27"/>
    </location>
</feature>
<dbReference type="InterPro" id="IPR041127">
    <property type="entry name" value="PET_hydrolase/cutinase-like"/>
</dbReference>
<dbReference type="PANTHER" id="PTHR10272">
    <property type="entry name" value="PLATELET-ACTIVATING FACTOR ACETYLHYDROLASE"/>
    <property type="match status" value="1"/>
</dbReference>
<evidence type="ECO:0000313" key="6">
    <source>
        <dbReference type="EMBL" id="TDP61297.1"/>
    </source>
</evidence>
<dbReference type="EMBL" id="SNXS01000014">
    <property type="protein sequence ID" value="TDP61297.1"/>
    <property type="molecule type" value="Genomic_DNA"/>
</dbReference>
<name>A0A4R6QG51_9BURK</name>
<reference evidence="6 7" key="1">
    <citation type="submission" date="2019-03" db="EMBL/GenBank/DDBJ databases">
        <title>Genomic Encyclopedia of Type Strains, Phase IV (KMG-IV): sequencing the most valuable type-strain genomes for metagenomic binning, comparative biology and taxonomic classification.</title>
        <authorList>
            <person name="Goeker M."/>
        </authorList>
    </citation>
    <scope>NUCLEOTIDE SEQUENCE [LARGE SCALE GENOMIC DNA]</scope>
    <source>
        <strain evidence="6 7">DSM 16998</strain>
    </source>
</reference>
<organism evidence="6 7">
    <name type="scientific">Roseateles toxinivorans</name>
    <dbReference type="NCBI Taxonomy" id="270368"/>
    <lineage>
        <taxon>Bacteria</taxon>
        <taxon>Pseudomonadati</taxon>
        <taxon>Pseudomonadota</taxon>
        <taxon>Betaproteobacteria</taxon>
        <taxon>Burkholderiales</taxon>
        <taxon>Sphaerotilaceae</taxon>
        <taxon>Roseateles</taxon>
    </lineage>
</organism>
<evidence type="ECO:0000313" key="7">
    <source>
        <dbReference type="Proteomes" id="UP000295361"/>
    </source>
</evidence>
<dbReference type="PANTHER" id="PTHR10272:SF0">
    <property type="entry name" value="PLATELET-ACTIVATING FACTOR ACETYLHYDROLASE"/>
    <property type="match status" value="1"/>
</dbReference>
<evidence type="ECO:0000256" key="2">
    <source>
        <dbReference type="ARBA" id="ARBA00022963"/>
    </source>
</evidence>